<dbReference type="Proteomes" id="UP000320722">
    <property type="component" value="Chromosome"/>
</dbReference>
<evidence type="ECO:0000313" key="3">
    <source>
        <dbReference type="Proteomes" id="UP000320722"/>
    </source>
</evidence>
<proteinExistence type="predicted"/>
<name>A0A517WAS5_9PLAN</name>
<evidence type="ECO:0000313" key="2">
    <source>
        <dbReference type="EMBL" id="QDU02341.1"/>
    </source>
</evidence>
<accession>A0A517WAS5</accession>
<dbReference type="RefSeq" id="WP_145039061.1">
    <property type="nucleotide sequence ID" value="NZ_CP036347.1"/>
</dbReference>
<dbReference type="AlphaFoldDB" id="A0A517WAS5"/>
<organism evidence="2 3">
    <name type="scientific">Gimesia chilikensis</name>
    <dbReference type="NCBI Taxonomy" id="2605989"/>
    <lineage>
        <taxon>Bacteria</taxon>
        <taxon>Pseudomonadati</taxon>
        <taxon>Planctomycetota</taxon>
        <taxon>Planctomycetia</taxon>
        <taxon>Planctomycetales</taxon>
        <taxon>Planctomycetaceae</taxon>
        <taxon>Gimesia</taxon>
    </lineage>
</organism>
<keyword evidence="1" id="KW-0812">Transmembrane</keyword>
<reference evidence="2 3" key="1">
    <citation type="submission" date="2019-02" db="EMBL/GenBank/DDBJ databases">
        <title>Deep-cultivation of Planctomycetes and their phenomic and genomic characterization uncovers novel biology.</title>
        <authorList>
            <person name="Wiegand S."/>
            <person name="Jogler M."/>
            <person name="Boedeker C."/>
            <person name="Pinto D."/>
            <person name="Vollmers J."/>
            <person name="Rivas-Marin E."/>
            <person name="Kohn T."/>
            <person name="Peeters S.H."/>
            <person name="Heuer A."/>
            <person name="Rast P."/>
            <person name="Oberbeckmann S."/>
            <person name="Bunk B."/>
            <person name="Jeske O."/>
            <person name="Meyerdierks A."/>
            <person name="Storesund J.E."/>
            <person name="Kallscheuer N."/>
            <person name="Luecker S."/>
            <person name="Lage O.M."/>
            <person name="Pohl T."/>
            <person name="Merkel B.J."/>
            <person name="Hornburger P."/>
            <person name="Mueller R.-W."/>
            <person name="Bruemmer F."/>
            <person name="Labrenz M."/>
            <person name="Spormann A.M."/>
            <person name="Op den Camp H."/>
            <person name="Overmann J."/>
            <person name="Amann R."/>
            <person name="Jetten M.S.M."/>
            <person name="Mascher T."/>
            <person name="Medema M.H."/>
            <person name="Devos D.P."/>
            <person name="Kaster A.-K."/>
            <person name="Ovreas L."/>
            <person name="Rohde M."/>
            <person name="Galperin M.Y."/>
            <person name="Jogler C."/>
        </authorList>
    </citation>
    <scope>NUCLEOTIDE SEQUENCE [LARGE SCALE GENOMIC DNA]</scope>
    <source>
        <strain evidence="2 3">V6</strain>
    </source>
</reference>
<keyword evidence="1" id="KW-1133">Transmembrane helix</keyword>
<protein>
    <submittedName>
        <fullName evidence="2">Uncharacterized protein</fullName>
    </submittedName>
</protein>
<evidence type="ECO:0000256" key="1">
    <source>
        <dbReference type="SAM" id="Phobius"/>
    </source>
</evidence>
<dbReference type="EMBL" id="CP036347">
    <property type="protein sequence ID" value="QDU02341.1"/>
    <property type="molecule type" value="Genomic_DNA"/>
</dbReference>
<gene>
    <name evidence="2" type="ORF">V6x_20430</name>
</gene>
<keyword evidence="1" id="KW-0472">Membrane</keyword>
<feature type="transmembrane region" description="Helical" evidence="1">
    <location>
        <begin position="29"/>
        <end position="47"/>
    </location>
</feature>
<sequence>MSEQRETDSHRDFTGLVEVLNQYAKDRRGMSFAIFVFTFLALFFLYLDLRANVFPELLEALRN</sequence>